<sequence length="264" mass="29040">MSLQSLAILNGHELTKREEIKRRLDLIMSRLRDIPESDKHPADVPECSAALPSTHLAEDKKLYQSVDYREDPWKDSVLSMPFGLRTSVHFLSRSTSLQSTDPLMISTPDKCIEYTVGSGQLQTLNPEQYIVIRSDAVQMRLPPIPTFTAQPSNRANVVANLLASGRLDVRSRAATILLNLASGRSPVDGLRCQNASNSNGEDSCGKSNVFTLHGLYPIKCKVTSALGTPSGLMVRSSSCTQFTVQLPSRPSLGNGHQVDYCQQW</sequence>
<reference evidence="1 2" key="1">
    <citation type="journal article" date="2019" name="Gigascience">
        <title>Whole-genome sequence of the oriental lung fluke Paragonimus westermani.</title>
        <authorList>
            <person name="Oey H."/>
            <person name="Zakrzewski M."/>
            <person name="Narain K."/>
            <person name="Devi K.R."/>
            <person name="Agatsuma T."/>
            <person name="Nawaratna S."/>
            <person name="Gobert G.N."/>
            <person name="Jones M.K."/>
            <person name="Ragan M.A."/>
            <person name="McManus D.P."/>
            <person name="Krause L."/>
        </authorList>
    </citation>
    <scope>NUCLEOTIDE SEQUENCE [LARGE SCALE GENOMIC DNA]</scope>
    <source>
        <strain evidence="1 2">IND2009</strain>
    </source>
</reference>
<dbReference type="AlphaFoldDB" id="A0A5J4NP48"/>
<organism evidence="1 2">
    <name type="scientific">Paragonimus westermani</name>
    <dbReference type="NCBI Taxonomy" id="34504"/>
    <lineage>
        <taxon>Eukaryota</taxon>
        <taxon>Metazoa</taxon>
        <taxon>Spiralia</taxon>
        <taxon>Lophotrochozoa</taxon>
        <taxon>Platyhelminthes</taxon>
        <taxon>Trematoda</taxon>
        <taxon>Digenea</taxon>
        <taxon>Plagiorchiida</taxon>
        <taxon>Troglotremata</taxon>
        <taxon>Troglotrematidae</taxon>
        <taxon>Paragonimus</taxon>
    </lineage>
</organism>
<dbReference type="Proteomes" id="UP000324629">
    <property type="component" value="Unassembled WGS sequence"/>
</dbReference>
<name>A0A5J4NP48_9TREM</name>
<evidence type="ECO:0000313" key="1">
    <source>
        <dbReference type="EMBL" id="KAA3677000.1"/>
    </source>
</evidence>
<proteinExistence type="predicted"/>
<comment type="caution">
    <text evidence="1">The sequence shown here is derived from an EMBL/GenBank/DDBJ whole genome shotgun (WGS) entry which is preliminary data.</text>
</comment>
<dbReference type="EMBL" id="QNGE01001709">
    <property type="protein sequence ID" value="KAA3677000.1"/>
    <property type="molecule type" value="Genomic_DNA"/>
</dbReference>
<protein>
    <submittedName>
        <fullName evidence="1">Uncharacterized protein</fullName>
    </submittedName>
</protein>
<accession>A0A5J4NP48</accession>
<keyword evidence="2" id="KW-1185">Reference proteome</keyword>
<gene>
    <name evidence="1" type="ORF">DEA37_0005488</name>
</gene>
<evidence type="ECO:0000313" key="2">
    <source>
        <dbReference type="Proteomes" id="UP000324629"/>
    </source>
</evidence>